<dbReference type="Gene3D" id="3.20.20.70">
    <property type="entry name" value="Aldolase class I"/>
    <property type="match status" value="1"/>
</dbReference>
<organism evidence="1">
    <name type="scientific">Fervidicoccus fontis</name>
    <dbReference type="NCBI Taxonomy" id="683846"/>
    <lineage>
        <taxon>Archaea</taxon>
        <taxon>Thermoproteota</taxon>
        <taxon>Thermoprotei</taxon>
        <taxon>Fervidicoccales</taxon>
        <taxon>Fervidicoccaceae</taxon>
        <taxon>Fervidicoccus</taxon>
    </lineage>
</organism>
<reference evidence="1" key="1">
    <citation type="journal article" date="2020" name="mSystems">
        <title>Genome- and Community-Level Interaction Insights into Carbon Utilization and Element Cycling Functions of Hydrothermarchaeota in Hydrothermal Sediment.</title>
        <authorList>
            <person name="Zhou Z."/>
            <person name="Liu Y."/>
            <person name="Xu W."/>
            <person name="Pan J."/>
            <person name="Luo Z.H."/>
            <person name="Li M."/>
        </authorList>
    </citation>
    <scope>NUCLEOTIDE SEQUENCE [LARGE SCALE GENOMIC DNA]</scope>
    <source>
        <strain evidence="1">SpSt-885</strain>
    </source>
</reference>
<evidence type="ECO:0000313" key="1">
    <source>
        <dbReference type="EMBL" id="HGZ60594.1"/>
    </source>
</evidence>
<dbReference type="AlphaFoldDB" id="A0A7J3SLZ4"/>
<name>A0A7J3SLZ4_9CREN</name>
<dbReference type="SUPFAM" id="SSF102114">
    <property type="entry name" value="Radical SAM enzymes"/>
    <property type="match status" value="1"/>
</dbReference>
<proteinExistence type="predicted"/>
<comment type="caution">
    <text evidence="1">The sequence shown here is derived from an EMBL/GenBank/DDBJ whole genome shotgun (WGS) entry which is preliminary data.</text>
</comment>
<sequence>MSIDTLNEEKAKILSGNSAYSVERVRDLILYARKELGVEIHITPLWLPGLNDIDIEEIISFAIKADIGGRIPPLGIQKYVAHKYGRKAAGVKEVSWFDFRSFLEKLQKKFGIKLLLSPEDFGLEKAPRLHQPYRMGDSLKLTVVGKGLLKHEYLAIPPKKDRVFTLVSKKTNFTSGDVVASKIIRDKDGVLIAVPK</sequence>
<dbReference type="EMBL" id="DTLS01000152">
    <property type="protein sequence ID" value="HGZ60594.1"/>
    <property type="molecule type" value="Genomic_DNA"/>
</dbReference>
<protein>
    <submittedName>
        <fullName evidence="1">Uncharacterized protein</fullName>
    </submittedName>
</protein>
<dbReference type="InterPro" id="IPR013785">
    <property type="entry name" value="Aldolase_TIM"/>
</dbReference>
<dbReference type="InterPro" id="IPR058240">
    <property type="entry name" value="rSAM_sf"/>
</dbReference>
<accession>A0A7J3SLZ4</accession>
<gene>
    <name evidence="1" type="ORF">ENW83_05275</name>
</gene>